<evidence type="ECO:0000313" key="3">
    <source>
        <dbReference type="EMBL" id="ODN00632.1"/>
    </source>
</evidence>
<proteinExistence type="predicted"/>
<feature type="region of interest" description="Disordered" evidence="1">
    <location>
        <begin position="21"/>
        <end position="51"/>
    </location>
</feature>
<evidence type="ECO:0000256" key="1">
    <source>
        <dbReference type="SAM" id="MobiDB-lite"/>
    </source>
</evidence>
<dbReference type="OrthoDB" id="6774401at2759"/>
<feature type="domain" description="BRCT" evidence="2">
    <location>
        <begin position="94"/>
        <end position="144"/>
    </location>
</feature>
<evidence type="ECO:0000259" key="2">
    <source>
        <dbReference type="PROSITE" id="PS50172"/>
    </source>
</evidence>
<gene>
    <name evidence="3" type="ORF">Ocin01_06049</name>
</gene>
<dbReference type="GO" id="GO:0070987">
    <property type="term" value="P:error-free translesion synthesis"/>
    <property type="evidence" value="ECO:0007669"/>
    <property type="project" value="TreeGrafter"/>
</dbReference>
<keyword evidence="4" id="KW-1185">Reference proteome</keyword>
<dbReference type="GO" id="GO:0017125">
    <property type="term" value="F:deoxycytidyl transferase activity"/>
    <property type="evidence" value="ECO:0007669"/>
    <property type="project" value="TreeGrafter"/>
</dbReference>
<dbReference type="Proteomes" id="UP000094527">
    <property type="component" value="Unassembled WGS sequence"/>
</dbReference>
<name>A0A1D2N5Y0_ORCCI</name>
<feature type="non-terminal residue" evidence="3">
    <location>
        <position position="144"/>
    </location>
</feature>
<dbReference type="GO" id="GO:0005634">
    <property type="term" value="C:nucleus"/>
    <property type="evidence" value="ECO:0007669"/>
    <property type="project" value="TreeGrafter"/>
</dbReference>
<evidence type="ECO:0000313" key="4">
    <source>
        <dbReference type="Proteomes" id="UP000094527"/>
    </source>
</evidence>
<dbReference type="Gene3D" id="3.40.50.10190">
    <property type="entry name" value="BRCT domain"/>
    <property type="match status" value="1"/>
</dbReference>
<dbReference type="GO" id="GO:0003887">
    <property type="term" value="F:DNA-directed DNA polymerase activity"/>
    <property type="evidence" value="ECO:0007669"/>
    <property type="project" value="TreeGrafter"/>
</dbReference>
<dbReference type="GO" id="GO:0042276">
    <property type="term" value="P:error-prone translesion synthesis"/>
    <property type="evidence" value="ECO:0007669"/>
    <property type="project" value="TreeGrafter"/>
</dbReference>
<dbReference type="PANTHER" id="PTHR45990:SF1">
    <property type="entry name" value="DNA REPAIR PROTEIN REV1"/>
    <property type="match status" value="1"/>
</dbReference>
<dbReference type="PANTHER" id="PTHR45990">
    <property type="entry name" value="DNA REPAIR PROTEIN REV1"/>
    <property type="match status" value="1"/>
</dbReference>
<reference evidence="3 4" key="1">
    <citation type="journal article" date="2016" name="Genome Biol. Evol.">
        <title>Gene Family Evolution Reflects Adaptation to Soil Environmental Stressors in the Genome of the Collembolan Orchesella cincta.</title>
        <authorList>
            <person name="Faddeeva-Vakhrusheva A."/>
            <person name="Derks M.F."/>
            <person name="Anvar S.Y."/>
            <person name="Agamennone V."/>
            <person name="Suring W."/>
            <person name="Smit S."/>
            <person name="van Straalen N.M."/>
            <person name="Roelofs D."/>
        </authorList>
    </citation>
    <scope>NUCLEOTIDE SEQUENCE [LARGE SCALE GENOMIC DNA]</scope>
    <source>
        <tissue evidence="3">Mixed pool</tissue>
    </source>
</reference>
<dbReference type="Pfam" id="PF00533">
    <property type="entry name" value="BRCT"/>
    <property type="match status" value="1"/>
</dbReference>
<dbReference type="STRING" id="48709.A0A1D2N5Y0"/>
<dbReference type="InterPro" id="IPR036420">
    <property type="entry name" value="BRCT_dom_sf"/>
</dbReference>
<sequence length="144" mass="15633">MSLLKMLPRPPSTMMEVNNSGKNGVQTADGSATNGTTNGTMSPSNNKVISGRRRFGENGFEEQGGYMAVKKAKLDNQFNCSTRVYGAGETGDSDALDIFTGVSIYINGYTNPPEPELRELFIRHGGTFHPYNSSRTKFVVATNL</sequence>
<feature type="compositionally biased region" description="Polar residues" evidence="1">
    <location>
        <begin position="21"/>
        <end position="48"/>
    </location>
</feature>
<dbReference type="EMBL" id="LJIJ01000196">
    <property type="protein sequence ID" value="ODN00632.1"/>
    <property type="molecule type" value="Genomic_DNA"/>
</dbReference>
<organism evidence="3 4">
    <name type="scientific">Orchesella cincta</name>
    <name type="common">Springtail</name>
    <name type="synonym">Podura cincta</name>
    <dbReference type="NCBI Taxonomy" id="48709"/>
    <lineage>
        <taxon>Eukaryota</taxon>
        <taxon>Metazoa</taxon>
        <taxon>Ecdysozoa</taxon>
        <taxon>Arthropoda</taxon>
        <taxon>Hexapoda</taxon>
        <taxon>Collembola</taxon>
        <taxon>Entomobryomorpha</taxon>
        <taxon>Entomobryoidea</taxon>
        <taxon>Orchesellidae</taxon>
        <taxon>Orchesellinae</taxon>
        <taxon>Orchesella</taxon>
    </lineage>
</organism>
<accession>A0A1D2N5Y0</accession>
<dbReference type="AlphaFoldDB" id="A0A1D2N5Y0"/>
<protein>
    <submittedName>
        <fullName evidence="3">DNA repair protein REV1</fullName>
    </submittedName>
</protein>
<dbReference type="InterPro" id="IPR001357">
    <property type="entry name" value="BRCT_dom"/>
</dbReference>
<comment type="caution">
    <text evidence="3">The sequence shown here is derived from an EMBL/GenBank/DDBJ whole genome shotgun (WGS) entry which is preliminary data.</text>
</comment>
<dbReference type="SUPFAM" id="SSF52113">
    <property type="entry name" value="BRCT domain"/>
    <property type="match status" value="1"/>
</dbReference>
<dbReference type="PROSITE" id="PS50172">
    <property type="entry name" value="BRCT"/>
    <property type="match status" value="1"/>
</dbReference>